<dbReference type="PANTHER" id="PTHR30478:SF0">
    <property type="entry name" value="BETA SLIDING CLAMP"/>
    <property type="match status" value="1"/>
</dbReference>
<comment type="caution">
    <text evidence="2">The sequence shown here is derived from an EMBL/GenBank/DDBJ whole genome shotgun (WGS) entry which is preliminary data.</text>
</comment>
<proteinExistence type="predicted"/>
<feature type="non-terminal residue" evidence="2">
    <location>
        <position position="264"/>
    </location>
</feature>
<dbReference type="GO" id="GO:0009360">
    <property type="term" value="C:DNA polymerase III complex"/>
    <property type="evidence" value="ECO:0007669"/>
    <property type="project" value="InterPro"/>
</dbReference>
<dbReference type="GO" id="GO:0006271">
    <property type="term" value="P:DNA strand elongation involved in DNA replication"/>
    <property type="evidence" value="ECO:0007669"/>
    <property type="project" value="TreeGrafter"/>
</dbReference>
<dbReference type="PANTHER" id="PTHR30478">
    <property type="entry name" value="DNA POLYMERASE III SUBUNIT BETA"/>
    <property type="match status" value="1"/>
</dbReference>
<dbReference type="InterPro" id="IPR001001">
    <property type="entry name" value="DNA_polIII_beta"/>
</dbReference>
<protein>
    <submittedName>
        <fullName evidence="2">Uncharacterized protein</fullName>
    </submittedName>
</protein>
<gene>
    <name evidence="2" type="ORF">S03H2_48204</name>
</gene>
<feature type="non-terminal residue" evidence="2">
    <location>
        <position position="1"/>
    </location>
</feature>
<evidence type="ECO:0000313" key="2">
    <source>
        <dbReference type="EMBL" id="GAH62962.1"/>
    </source>
</evidence>
<keyword evidence="1" id="KW-0238">DNA-binding</keyword>
<accession>X1H0P7</accession>
<reference evidence="2" key="1">
    <citation type="journal article" date="2014" name="Front. Microbiol.">
        <title>High frequency of phylogenetically diverse reductive dehalogenase-homologous genes in deep subseafloor sedimentary metagenomes.</title>
        <authorList>
            <person name="Kawai M."/>
            <person name="Futagami T."/>
            <person name="Toyoda A."/>
            <person name="Takaki Y."/>
            <person name="Nishi S."/>
            <person name="Hori S."/>
            <person name="Arai W."/>
            <person name="Tsubouchi T."/>
            <person name="Morono Y."/>
            <person name="Uchiyama I."/>
            <person name="Ito T."/>
            <person name="Fujiyama A."/>
            <person name="Inagaki F."/>
            <person name="Takami H."/>
        </authorList>
    </citation>
    <scope>NUCLEOTIDE SEQUENCE</scope>
    <source>
        <strain evidence="2">Expedition CK06-06</strain>
    </source>
</reference>
<dbReference type="EMBL" id="BARU01030370">
    <property type="protein sequence ID" value="GAH62962.1"/>
    <property type="molecule type" value="Genomic_DNA"/>
</dbReference>
<organism evidence="2">
    <name type="scientific">marine sediment metagenome</name>
    <dbReference type="NCBI Taxonomy" id="412755"/>
    <lineage>
        <taxon>unclassified sequences</taxon>
        <taxon>metagenomes</taxon>
        <taxon>ecological metagenomes</taxon>
    </lineage>
</organism>
<evidence type="ECO:0000256" key="1">
    <source>
        <dbReference type="ARBA" id="ARBA00023125"/>
    </source>
</evidence>
<name>X1H0P7_9ZZZZ</name>
<dbReference type="AlphaFoldDB" id="X1H0P7"/>
<dbReference type="GO" id="GO:0003677">
    <property type="term" value="F:DNA binding"/>
    <property type="evidence" value="ECO:0007669"/>
    <property type="project" value="UniProtKB-KW"/>
</dbReference>
<dbReference type="Gene3D" id="3.10.150.10">
    <property type="entry name" value="DNA Polymerase III, subunit A, domain 2"/>
    <property type="match status" value="1"/>
</dbReference>
<sequence length="264" mass="28621">LIPYADVVTMLQYVQGMEYLHIETKDGKVALSWPDGNSVFGSEDVEDFPGLIEFVPVVEAPLDIDTLIPAMSELLSFAATETTRPVLSGVTLIMGEKVAVAAGDGYQMAYRPLPLSFPKESTFVVPLAAVNALKQLWAKTPRTPPPSDSLIPVITARKKASVALDKESRLRFVFGDSTTAIVKLVKGDPPAWTKLIPTEEPALKASAMGPHLELAVRRVSRVAMAGKGIVRMVFDEESVRISAKYDDQEVESAVKVLDLQGTPD</sequence>